<protein>
    <recommendedName>
        <fullName evidence="1">Glycosyl transferase family 1 domain-containing protein</fullName>
    </recommendedName>
</protein>
<keyword evidence="3" id="KW-1185">Reference proteome</keyword>
<dbReference type="EMBL" id="BMXP01000004">
    <property type="protein sequence ID" value="GGW87010.1"/>
    <property type="molecule type" value="Genomic_DNA"/>
</dbReference>
<dbReference type="PANTHER" id="PTHR45947:SF3">
    <property type="entry name" value="SULFOQUINOVOSYL TRANSFERASE SQD2"/>
    <property type="match status" value="1"/>
</dbReference>
<evidence type="ECO:0000259" key="1">
    <source>
        <dbReference type="Pfam" id="PF00534"/>
    </source>
</evidence>
<evidence type="ECO:0000313" key="3">
    <source>
        <dbReference type="Proteomes" id="UP000631300"/>
    </source>
</evidence>
<feature type="domain" description="Glycosyl transferase family 1" evidence="1">
    <location>
        <begin position="23"/>
        <end position="185"/>
    </location>
</feature>
<proteinExistence type="predicted"/>
<name>A0A918JMZ7_9ALTE</name>
<dbReference type="GO" id="GO:0016757">
    <property type="term" value="F:glycosyltransferase activity"/>
    <property type="evidence" value="ECO:0007669"/>
    <property type="project" value="InterPro"/>
</dbReference>
<dbReference type="AlphaFoldDB" id="A0A918JMZ7"/>
<organism evidence="2 3">
    <name type="scientific">Alteromonas halophila</name>
    <dbReference type="NCBI Taxonomy" id="516698"/>
    <lineage>
        <taxon>Bacteria</taxon>
        <taxon>Pseudomonadati</taxon>
        <taxon>Pseudomonadota</taxon>
        <taxon>Gammaproteobacteria</taxon>
        <taxon>Alteromonadales</taxon>
        <taxon>Alteromonadaceae</taxon>
        <taxon>Alteromonas/Salinimonas group</taxon>
        <taxon>Alteromonas</taxon>
    </lineage>
</organism>
<reference evidence="2" key="1">
    <citation type="journal article" date="2014" name="Int. J. Syst. Evol. Microbiol.">
        <title>Complete genome sequence of Corynebacterium casei LMG S-19264T (=DSM 44701T), isolated from a smear-ripened cheese.</title>
        <authorList>
            <consortium name="US DOE Joint Genome Institute (JGI-PGF)"/>
            <person name="Walter F."/>
            <person name="Albersmeier A."/>
            <person name="Kalinowski J."/>
            <person name="Ruckert C."/>
        </authorList>
    </citation>
    <scope>NUCLEOTIDE SEQUENCE</scope>
    <source>
        <strain evidence="2">KCTC 22164</strain>
    </source>
</reference>
<dbReference type="PANTHER" id="PTHR45947">
    <property type="entry name" value="SULFOQUINOVOSYL TRANSFERASE SQD2"/>
    <property type="match status" value="1"/>
</dbReference>
<dbReference type="InterPro" id="IPR001296">
    <property type="entry name" value="Glyco_trans_1"/>
</dbReference>
<dbReference type="Pfam" id="PF00534">
    <property type="entry name" value="Glycos_transf_1"/>
    <property type="match status" value="1"/>
</dbReference>
<evidence type="ECO:0000313" key="2">
    <source>
        <dbReference type="EMBL" id="GGW87010.1"/>
    </source>
</evidence>
<sequence>MLNMGIEQKKVHTIYNGVDHDLFSQETRPPTDSPYVLFVGNLKHDKGVMELLRGFEQISALYPDLTLYYAGDGPMRASLESYCKNSTTLAANVTFLGQINHNALPAWMQHTRCLALPSYNEGVPNVVLEAMSCGQPILATKVGGIPEVVPDYCGVLIAPRSHEEVATGLRQVLDTSWNSEQIKRHASQYNWKRNREQLLQLLSL</sequence>
<reference evidence="2" key="2">
    <citation type="submission" date="2020-09" db="EMBL/GenBank/DDBJ databases">
        <authorList>
            <person name="Sun Q."/>
            <person name="Kim S."/>
        </authorList>
    </citation>
    <scope>NUCLEOTIDE SEQUENCE</scope>
    <source>
        <strain evidence="2">KCTC 22164</strain>
    </source>
</reference>
<dbReference type="SUPFAM" id="SSF53756">
    <property type="entry name" value="UDP-Glycosyltransferase/glycogen phosphorylase"/>
    <property type="match status" value="1"/>
</dbReference>
<comment type="caution">
    <text evidence="2">The sequence shown here is derived from an EMBL/GenBank/DDBJ whole genome shotgun (WGS) entry which is preliminary data.</text>
</comment>
<dbReference type="InterPro" id="IPR050194">
    <property type="entry name" value="Glycosyltransferase_grp1"/>
</dbReference>
<dbReference type="Gene3D" id="3.40.50.2000">
    <property type="entry name" value="Glycogen Phosphorylase B"/>
    <property type="match status" value="1"/>
</dbReference>
<gene>
    <name evidence="2" type="ORF">GCM10007391_21020</name>
</gene>
<accession>A0A918JMZ7</accession>
<dbReference type="Proteomes" id="UP000631300">
    <property type="component" value="Unassembled WGS sequence"/>
</dbReference>